<dbReference type="AlphaFoldDB" id="A0A8T1PX16"/>
<keyword evidence="2" id="KW-1185">Reference proteome</keyword>
<accession>A0A8T1PX16</accession>
<reference evidence="1" key="1">
    <citation type="submission" date="2020-12" db="EMBL/GenBank/DDBJ databases">
        <title>WGS assembly of Carya illinoinensis cv. Pawnee.</title>
        <authorList>
            <person name="Platts A."/>
            <person name="Shu S."/>
            <person name="Wright S."/>
            <person name="Barry K."/>
            <person name="Edger P."/>
            <person name="Pires J.C."/>
            <person name="Schmutz J."/>
        </authorList>
    </citation>
    <scope>NUCLEOTIDE SEQUENCE</scope>
    <source>
        <tissue evidence="1">Leaf</tissue>
    </source>
</reference>
<dbReference type="PANTHER" id="PTHR33710:SF77">
    <property type="entry name" value="DNASE I-LIKE SUPERFAMILY PROTEIN"/>
    <property type="match status" value="1"/>
</dbReference>
<proteinExistence type="predicted"/>
<evidence type="ECO:0000313" key="2">
    <source>
        <dbReference type="Proteomes" id="UP000811609"/>
    </source>
</evidence>
<sequence length="124" mass="14669">MCFGDFNEITCISEKYGAAIRPYKQIMDFRQTLVQCELSDLGFQGDKYTWANNREGSKFTKERLDRVLGNSSWIDMFEDHSVQHLATYSSNHKPLFITMQNKNSRPRKKRIFRYEAKWSIKEGL</sequence>
<protein>
    <submittedName>
        <fullName evidence="1">Uncharacterized protein</fullName>
    </submittedName>
</protein>
<comment type="caution">
    <text evidence="1">The sequence shown here is derived from an EMBL/GenBank/DDBJ whole genome shotgun (WGS) entry which is preliminary data.</text>
</comment>
<gene>
    <name evidence="1" type="ORF">CIPAW_08G120200</name>
</gene>
<name>A0A8T1PX16_CARIL</name>
<evidence type="ECO:0000313" key="1">
    <source>
        <dbReference type="EMBL" id="KAG6645402.1"/>
    </source>
</evidence>
<dbReference type="PANTHER" id="PTHR33710">
    <property type="entry name" value="BNAC02G09200D PROTEIN"/>
    <property type="match status" value="1"/>
</dbReference>
<dbReference type="EMBL" id="CM031816">
    <property type="protein sequence ID" value="KAG6645402.1"/>
    <property type="molecule type" value="Genomic_DNA"/>
</dbReference>
<organism evidence="1 2">
    <name type="scientific">Carya illinoinensis</name>
    <name type="common">Pecan</name>
    <dbReference type="NCBI Taxonomy" id="32201"/>
    <lineage>
        <taxon>Eukaryota</taxon>
        <taxon>Viridiplantae</taxon>
        <taxon>Streptophyta</taxon>
        <taxon>Embryophyta</taxon>
        <taxon>Tracheophyta</taxon>
        <taxon>Spermatophyta</taxon>
        <taxon>Magnoliopsida</taxon>
        <taxon>eudicotyledons</taxon>
        <taxon>Gunneridae</taxon>
        <taxon>Pentapetalae</taxon>
        <taxon>rosids</taxon>
        <taxon>fabids</taxon>
        <taxon>Fagales</taxon>
        <taxon>Juglandaceae</taxon>
        <taxon>Carya</taxon>
    </lineage>
</organism>
<dbReference type="Proteomes" id="UP000811609">
    <property type="component" value="Chromosome 8"/>
</dbReference>